<proteinExistence type="predicted"/>
<organism evidence="1">
    <name type="scientific">Arundo donax</name>
    <name type="common">Giant reed</name>
    <name type="synonym">Donax arundinaceus</name>
    <dbReference type="NCBI Taxonomy" id="35708"/>
    <lineage>
        <taxon>Eukaryota</taxon>
        <taxon>Viridiplantae</taxon>
        <taxon>Streptophyta</taxon>
        <taxon>Embryophyta</taxon>
        <taxon>Tracheophyta</taxon>
        <taxon>Spermatophyta</taxon>
        <taxon>Magnoliopsida</taxon>
        <taxon>Liliopsida</taxon>
        <taxon>Poales</taxon>
        <taxon>Poaceae</taxon>
        <taxon>PACMAD clade</taxon>
        <taxon>Arundinoideae</taxon>
        <taxon>Arundineae</taxon>
        <taxon>Arundo</taxon>
    </lineage>
</organism>
<protein>
    <submittedName>
        <fullName evidence="1">Uncharacterized protein</fullName>
    </submittedName>
</protein>
<reference evidence="1" key="2">
    <citation type="journal article" date="2015" name="Data Brief">
        <title>Shoot transcriptome of the giant reed, Arundo donax.</title>
        <authorList>
            <person name="Barrero R.A."/>
            <person name="Guerrero F.D."/>
            <person name="Moolhuijzen P."/>
            <person name="Goolsby J.A."/>
            <person name="Tidwell J."/>
            <person name="Bellgard S.E."/>
            <person name="Bellgard M.I."/>
        </authorList>
    </citation>
    <scope>NUCLEOTIDE SEQUENCE</scope>
    <source>
        <tissue evidence="1">Shoot tissue taken approximately 20 cm above the soil surface</tissue>
    </source>
</reference>
<evidence type="ECO:0000313" key="1">
    <source>
        <dbReference type="EMBL" id="JAE31580.1"/>
    </source>
</evidence>
<dbReference type="EMBL" id="GBRH01166316">
    <property type="protein sequence ID" value="JAE31580.1"/>
    <property type="molecule type" value="Transcribed_RNA"/>
</dbReference>
<accession>A0A0A9H2X6</accession>
<sequence length="14" mass="1689">MSLIAEKWEVITRL</sequence>
<reference evidence="1" key="1">
    <citation type="submission" date="2014-09" db="EMBL/GenBank/DDBJ databases">
        <authorList>
            <person name="Magalhaes I.L.F."/>
            <person name="Oliveira U."/>
            <person name="Santos F.R."/>
            <person name="Vidigal T.H.D.A."/>
            <person name="Brescovit A.D."/>
            <person name="Santos A.J."/>
        </authorList>
    </citation>
    <scope>NUCLEOTIDE SEQUENCE</scope>
    <source>
        <tissue evidence="1">Shoot tissue taken approximately 20 cm above the soil surface</tissue>
    </source>
</reference>
<name>A0A0A9H2X6_ARUDO</name>